<proteinExistence type="inferred from homology"/>
<dbReference type="GO" id="GO:0006298">
    <property type="term" value="P:mismatch repair"/>
    <property type="evidence" value="ECO:0007669"/>
    <property type="project" value="TreeGrafter"/>
</dbReference>
<dbReference type="GO" id="GO:0000724">
    <property type="term" value="P:double-strand break repair via homologous recombination"/>
    <property type="evidence" value="ECO:0007669"/>
    <property type="project" value="TreeGrafter"/>
</dbReference>
<evidence type="ECO:0000256" key="1">
    <source>
        <dbReference type="ARBA" id="ARBA00004123"/>
    </source>
</evidence>
<dbReference type="EMBL" id="ML975152">
    <property type="protein sequence ID" value="KAF1815090.1"/>
    <property type="molecule type" value="Genomic_DNA"/>
</dbReference>
<dbReference type="PANTHER" id="PTHR15114:SF1">
    <property type="entry name" value="REPLICATION PROTEIN A 14 KDA SUBUNIT"/>
    <property type="match status" value="1"/>
</dbReference>
<dbReference type="InterPro" id="IPR013970">
    <property type="entry name" value="Rfa2"/>
</dbReference>
<dbReference type="GO" id="GO:0006284">
    <property type="term" value="P:base-excision repair"/>
    <property type="evidence" value="ECO:0007669"/>
    <property type="project" value="TreeGrafter"/>
</dbReference>
<keyword evidence="5" id="KW-1185">Reference proteome</keyword>
<sequence length="178" mass="19924">MPTSGSSDASGPCYRFACSKLRFYCNLGDIPPVRRIPQTRILAPSPTLPPEILKTTRFLARTSSPPYIMAEETPRVNGQYLGNFRHRHVRLIGKVAQLMGETAVIDCTGMVTIHLNRESHLSVDHWVEIIGKVNEDMSIKVLNSTDFGTNIDYTSVEAVVDLTHRYRSIFYGDAEAKP</sequence>
<name>A0A6G1GB07_9PEZI</name>
<dbReference type="FunFam" id="2.40.50.140:FF:000271">
    <property type="entry name" value="Similar to ssDNA binding protein Ssb3"/>
    <property type="match status" value="1"/>
</dbReference>
<dbReference type="GO" id="GO:0035861">
    <property type="term" value="C:site of double-strand break"/>
    <property type="evidence" value="ECO:0007669"/>
    <property type="project" value="TreeGrafter"/>
</dbReference>
<gene>
    <name evidence="4 6" type="ORF">P152DRAFT_245024</name>
</gene>
<reference evidence="6" key="3">
    <citation type="submission" date="2025-04" db="UniProtKB">
        <authorList>
            <consortium name="RefSeq"/>
        </authorList>
    </citation>
    <scope>IDENTIFICATION</scope>
    <source>
        <strain evidence="6">CBS 781.70</strain>
    </source>
</reference>
<reference evidence="6" key="2">
    <citation type="submission" date="2020-04" db="EMBL/GenBank/DDBJ databases">
        <authorList>
            <consortium name="NCBI Genome Project"/>
        </authorList>
    </citation>
    <scope>NUCLEOTIDE SEQUENCE</scope>
    <source>
        <strain evidence="6">CBS 781.70</strain>
    </source>
</reference>
<evidence type="ECO:0000313" key="5">
    <source>
        <dbReference type="Proteomes" id="UP000504638"/>
    </source>
</evidence>
<dbReference type="SUPFAM" id="SSF50249">
    <property type="entry name" value="Nucleic acid-binding proteins"/>
    <property type="match status" value="1"/>
</dbReference>
<dbReference type="InterPro" id="IPR012340">
    <property type="entry name" value="NA-bd_OB-fold"/>
</dbReference>
<dbReference type="Proteomes" id="UP000504638">
    <property type="component" value="Unplaced"/>
</dbReference>
<comment type="similarity">
    <text evidence="2">Belongs to the replication factor A protein 3 family.</text>
</comment>
<dbReference type="AlphaFoldDB" id="A0A6G1GB07"/>
<dbReference type="GO" id="GO:0006260">
    <property type="term" value="P:DNA replication"/>
    <property type="evidence" value="ECO:0007669"/>
    <property type="project" value="InterPro"/>
</dbReference>
<reference evidence="4 6" key="1">
    <citation type="submission" date="2020-01" db="EMBL/GenBank/DDBJ databases">
        <authorList>
            <consortium name="DOE Joint Genome Institute"/>
            <person name="Haridas S."/>
            <person name="Albert R."/>
            <person name="Binder M."/>
            <person name="Bloem J."/>
            <person name="Labutti K."/>
            <person name="Salamov A."/>
            <person name="Andreopoulos B."/>
            <person name="Baker S.E."/>
            <person name="Barry K."/>
            <person name="Bills G."/>
            <person name="Bluhm B.H."/>
            <person name="Cannon C."/>
            <person name="Castanera R."/>
            <person name="Culley D.E."/>
            <person name="Daum C."/>
            <person name="Ezra D."/>
            <person name="Gonzalez J.B."/>
            <person name="Henrissat B."/>
            <person name="Kuo A."/>
            <person name="Liang C."/>
            <person name="Lipzen A."/>
            <person name="Lutzoni F."/>
            <person name="Magnuson J."/>
            <person name="Mondo S."/>
            <person name="Nolan M."/>
            <person name="Ohm R."/>
            <person name="Pangilinan J."/>
            <person name="Park H.-J."/>
            <person name="Ramirez L."/>
            <person name="Alfaro M."/>
            <person name="Sun H."/>
            <person name="Tritt A."/>
            <person name="Yoshinaga Y."/>
            <person name="Zwiers L.-H."/>
            <person name="Turgeon B.G."/>
            <person name="Goodwin S.B."/>
            <person name="Spatafora J.W."/>
            <person name="Crous P.W."/>
            <person name="Grigoriev I.V."/>
        </authorList>
    </citation>
    <scope>NUCLEOTIDE SEQUENCE</scope>
    <source>
        <strain evidence="4 6">CBS 781.70</strain>
    </source>
</reference>
<dbReference type="GO" id="GO:0006289">
    <property type="term" value="P:nucleotide-excision repair"/>
    <property type="evidence" value="ECO:0007669"/>
    <property type="project" value="TreeGrafter"/>
</dbReference>
<protein>
    <recommendedName>
        <fullName evidence="7">Replication factor A protein 3</fullName>
    </recommendedName>
</protein>
<evidence type="ECO:0000313" key="6">
    <source>
        <dbReference type="RefSeq" id="XP_033536721.1"/>
    </source>
</evidence>
<evidence type="ECO:0008006" key="7">
    <source>
        <dbReference type="Google" id="ProtNLM"/>
    </source>
</evidence>
<dbReference type="GeneID" id="54415225"/>
<accession>A0A6G1GB07</accession>
<organism evidence="4">
    <name type="scientific">Eremomyces bilateralis CBS 781.70</name>
    <dbReference type="NCBI Taxonomy" id="1392243"/>
    <lineage>
        <taxon>Eukaryota</taxon>
        <taxon>Fungi</taxon>
        <taxon>Dikarya</taxon>
        <taxon>Ascomycota</taxon>
        <taxon>Pezizomycotina</taxon>
        <taxon>Dothideomycetes</taxon>
        <taxon>Dothideomycetes incertae sedis</taxon>
        <taxon>Eremomycetales</taxon>
        <taxon>Eremomycetaceae</taxon>
        <taxon>Eremomyces</taxon>
    </lineage>
</organism>
<dbReference type="CDD" id="cd04479">
    <property type="entry name" value="RPA3"/>
    <property type="match status" value="1"/>
</dbReference>
<dbReference type="Gene3D" id="2.40.50.140">
    <property type="entry name" value="Nucleic acid-binding proteins"/>
    <property type="match status" value="1"/>
</dbReference>
<evidence type="ECO:0000313" key="4">
    <source>
        <dbReference type="EMBL" id="KAF1815090.1"/>
    </source>
</evidence>
<dbReference type="GO" id="GO:0003697">
    <property type="term" value="F:single-stranded DNA binding"/>
    <property type="evidence" value="ECO:0007669"/>
    <property type="project" value="TreeGrafter"/>
</dbReference>
<keyword evidence="3" id="KW-0539">Nucleus</keyword>
<dbReference type="PANTHER" id="PTHR15114">
    <property type="entry name" value="REPLICATION PROTEIN A3"/>
    <property type="match status" value="1"/>
</dbReference>
<evidence type="ECO:0000256" key="3">
    <source>
        <dbReference type="ARBA" id="ARBA00023242"/>
    </source>
</evidence>
<dbReference type="GO" id="GO:0005662">
    <property type="term" value="C:DNA replication factor A complex"/>
    <property type="evidence" value="ECO:0007669"/>
    <property type="project" value="TreeGrafter"/>
</dbReference>
<dbReference type="Pfam" id="PF08661">
    <property type="entry name" value="Rep_fac-A_3"/>
    <property type="match status" value="1"/>
</dbReference>
<dbReference type="RefSeq" id="XP_033536721.1">
    <property type="nucleotide sequence ID" value="XM_033674655.1"/>
</dbReference>
<comment type="subcellular location">
    <subcellularLocation>
        <location evidence="1">Nucleus</location>
    </subcellularLocation>
</comment>
<evidence type="ECO:0000256" key="2">
    <source>
        <dbReference type="ARBA" id="ARBA00009761"/>
    </source>
</evidence>
<dbReference type="OrthoDB" id="188186at2759"/>
<dbReference type="GO" id="GO:0003684">
    <property type="term" value="F:damaged DNA binding"/>
    <property type="evidence" value="ECO:0007669"/>
    <property type="project" value="TreeGrafter"/>
</dbReference>